<evidence type="ECO:0000313" key="6">
    <source>
        <dbReference type="Proteomes" id="UP001617427"/>
    </source>
</evidence>
<evidence type="ECO:0000256" key="2">
    <source>
        <dbReference type="ARBA" id="ARBA00023125"/>
    </source>
</evidence>
<dbReference type="InterPro" id="IPR000843">
    <property type="entry name" value="HTH_LacI"/>
</dbReference>
<dbReference type="RefSeq" id="WP_402698286.1">
    <property type="nucleotide sequence ID" value="NZ_JBIUZV010000002.1"/>
</dbReference>
<dbReference type="PROSITE" id="PS50932">
    <property type="entry name" value="HTH_LACI_2"/>
    <property type="match status" value="1"/>
</dbReference>
<accession>A0ABW8EU03</accession>
<dbReference type="SUPFAM" id="SSF53822">
    <property type="entry name" value="Periplasmic binding protein-like I"/>
    <property type="match status" value="1"/>
</dbReference>
<dbReference type="PROSITE" id="PS00356">
    <property type="entry name" value="HTH_LACI_1"/>
    <property type="match status" value="1"/>
</dbReference>
<keyword evidence="3" id="KW-0804">Transcription</keyword>
<dbReference type="Gene3D" id="1.10.260.40">
    <property type="entry name" value="lambda repressor-like DNA-binding domains"/>
    <property type="match status" value="1"/>
</dbReference>
<name>A0ABW8EU03_9BURK</name>
<dbReference type="EMBL" id="JBIUZV010000002">
    <property type="protein sequence ID" value="MFJ3044794.1"/>
    <property type="molecule type" value="Genomic_DNA"/>
</dbReference>
<sequence length="354" mass="38916">MSLSDDSLMIPHAAEERGRPTVREVAQLAGVSIGTVSRVVNEIPNVSPAVRAKVREAIGILGWKPSTVAQNMRGQASRMIGFIFSDLENPLYASMIKGAEDVLTQAGYLLVVGSSNDRPEQECSLIELFGQRQADGLIFTITDENHAEVLDSLARARFPVVMLERDVNVATAGAVTANHYEGTLSATRHLLDLGHLRIALVSGGRHNRVGRDRLRGFTDAYRERGLTPSPSLLRIDERIAEDAFGLRQTQILLSLPQPPTAILALGRHLLRGVLSACRARGVRIPQDLSLITTNDSELAELVQPAVTVIRYSAYELGREAALLLLQRLERRNDWHFSSIQVPTKLVLRQSCARI</sequence>
<evidence type="ECO:0000256" key="1">
    <source>
        <dbReference type="ARBA" id="ARBA00023015"/>
    </source>
</evidence>
<protein>
    <submittedName>
        <fullName evidence="5">Substrate-binding domain-containing protein</fullName>
    </submittedName>
</protein>
<dbReference type="InterPro" id="IPR010982">
    <property type="entry name" value="Lambda_DNA-bd_dom_sf"/>
</dbReference>
<reference evidence="5 6" key="1">
    <citation type="submission" date="2024-10" db="EMBL/GenBank/DDBJ databases">
        <title>The Natural Products Discovery Center: Release of the First 8490 Sequenced Strains for Exploring Actinobacteria Biosynthetic Diversity.</title>
        <authorList>
            <person name="Kalkreuter E."/>
            <person name="Kautsar S.A."/>
            <person name="Yang D."/>
            <person name="Bader C.D."/>
            <person name="Teijaro C.N."/>
            <person name="Fluegel L."/>
            <person name="Davis C.M."/>
            <person name="Simpson J.R."/>
            <person name="Lauterbach L."/>
            <person name="Steele A.D."/>
            <person name="Gui C."/>
            <person name="Meng S."/>
            <person name="Li G."/>
            <person name="Viehrig K."/>
            <person name="Ye F."/>
            <person name="Su P."/>
            <person name="Kiefer A.F."/>
            <person name="Nichols A."/>
            <person name="Cepeda A.J."/>
            <person name="Yan W."/>
            <person name="Fan B."/>
            <person name="Jiang Y."/>
            <person name="Adhikari A."/>
            <person name="Zheng C.-J."/>
            <person name="Schuster L."/>
            <person name="Cowan T.M."/>
            <person name="Smanski M.J."/>
            <person name="Chevrette M.G."/>
            <person name="De Carvalho L.P.S."/>
            <person name="Shen B."/>
        </authorList>
    </citation>
    <scope>NUCLEOTIDE SEQUENCE [LARGE SCALE GENOMIC DNA]</scope>
    <source>
        <strain evidence="5 6">NPDC087045</strain>
    </source>
</reference>
<comment type="caution">
    <text evidence="5">The sequence shown here is derived from an EMBL/GenBank/DDBJ whole genome shotgun (WGS) entry which is preliminary data.</text>
</comment>
<evidence type="ECO:0000256" key="3">
    <source>
        <dbReference type="ARBA" id="ARBA00023163"/>
    </source>
</evidence>
<dbReference type="CDD" id="cd06281">
    <property type="entry name" value="PBP1_LacI-like"/>
    <property type="match status" value="1"/>
</dbReference>
<dbReference type="InterPro" id="IPR028082">
    <property type="entry name" value="Peripla_BP_I"/>
</dbReference>
<keyword evidence="6" id="KW-1185">Reference proteome</keyword>
<evidence type="ECO:0000313" key="5">
    <source>
        <dbReference type="EMBL" id="MFJ3044794.1"/>
    </source>
</evidence>
<gene>
    <name evidence="5" type="ORF">ACIPEN_03080</name>
</gene>
<dbReference type="CDD" id="cd01392">
    <property type="entry name" value="HTH_LacI"/>
    <property type="match status" value="1"/>
</dbReference>
<dbReference type="SUPFAM" id="SSF47413">
    <property type="entry name" value="lambda repressor-like DNA-binding domains"/>
    <property type="match status" value="1"/>
</dbReference>
<evidence type="ECO:0000259" key="4">
    <source>
        <dbReference type="PROSITE" id="PS50932"/>
    </source>
</evidence>
<feature type="domain" description="HTH lacI-type" evidence="4">
    <location>
        <begin position="20"/>
        <end position="74"/>
    </location>
</feature>
<keyword evidence="1" id="KW-0805">Transcription regulation</keyword>
<dbReference type="InterPro" id="IPR046335">
    <property type="entry name" value="LacI/GalR-like_sensor"/>
</dbReference>
<dbReference type="PRINTS" id="PR00036">
    <property type="entry name" value="HTHLACI"/>
</dbReference>
<proteinExistence type="predicted"/>
<dbReference type="Gene3D" id="3.40.50.2300">
    <property type="match status" value="2"/>
</dbReference>
<dbReference type="Pfam" id="PF13377">
    <property type="entry name" value="Peripla_BP_3"/>
    <property type="match status" value="1"/>
</dbReference>
<keyword evidence="2" id="KW-0238">DNA-binding</keyword>
<dbReference type="Pfam" id="PF00356">
    <property type="entry name" value="LacI"/>
    <property type="match status" value="1"/>
</dbReference>
<dbReference type="SMART" id="SM00354">
    <property type="entry name" value="HTH_LACI"/>
    <property type="match status" value="1"/>
</dbReference>
<organism evidence="5 6">
    <name type="scientific">Herbaspirillum chlorophenolicum</name>
    <dbReference type="NCBI Taxonomy" id="211589"/>
    <lineage>
        <taxon>Bacteria</taxon>
        <taxon>Pseudomonadati</taxon>
        <taxon>Pseudomonadota</taxon>
        <taxon>Betaproteobacteria</taxon>
        <taxon>Burkholderiales</taxon>
        <taxon>Oxalobacteraceae</taxon>
        <taxon>Herbaspirillum</taxon>
    </lineage>
</organism>
<dbReference type="Proteomes" id="UP001617427">
    <property type="component" value="Unassembled WGS sequence"/>
</dbReference>
<dbReference type="PANTHER" id="PTHR30146">
    <property type="entry name" value="LACI-RELATED TRANSCRIPTIONAL REPRESSOR"/>
    <property type="match status" value="1"/>
</dbReference>
<dbReference type="PANTHER" id="PTHR30146:SF109">
    <property type="entry name" value="HTH-TYPE TRANSCRIPTIONAL REGULATOR GALS"/>
    <property type="match status" value="1"/>
</dbReference>